<dbReference type="Proteomes" id="UP000887565">
    <property type="component" value="Unplaced"/>
</dbReference>
<name>A0A915KYA0_ROMCU</name>
<organism evidence="1 2">
    <name type="scientific">Romanomermis culicivorax</name>
    <name type="common">Nematode worm</name>
    <dbReference type="NCBI Taxonomy" id="13658"/>
    <lineage>
        <taxon>Eukaryota</taxon>
        <taxon>Metazoa</taxon>
        <taxon>Ecdysozoa</taxon>
        <taxon>Nematoda</taxon>
        <taxon>Enoplea</taxon>
        <taxon>Dorylaimia</taxon>
        <taxon>Mermithida</taxon>
        <taxon>Mermithoidea</taxon>
        <taxon>Mermithidae</taxon>
        <taxon>Romanomermis</taxon>
    </lineage>
</organism>
<protein>
    <submittedName>
        <fullName evidence="2">Uncharacterized protein</fullName>
    </submittedName>
</protein>
<evidence type="ECO:0000313" key="1">
    <source>
        <dbReference type="Proteomes" id="UP000887565"/>
    </source>
</evidence>
<proteinExistence type="predicted"/>
<dbReference type="AlphaFoldDB" id="A0A915KYA0"/>
<keyword evidence="1" id="KW-1185">Reference proteome</keyword>
<dbReference type="WBParaSite" id="nRc.2.0.1.t43160-RA">
    <property type="protein sequence ID" value="nRc.2.0.1.t43160-RA"/>
    <property type="gene ID" value="nRc.2.0.1.g43160"/>
</dbReference>
<evidence type="ECO:0000313" key="2">
    <source>
        <dbReference type="WBParaSite" id="nRc.2.0.1.t43160-RA"/>
    </source>
</evidence>
<sequence length="57" mass="6474">MNCNSQAKVRLWNAELASKIKTCEMAVLILGTQILEYKRFFRVGLLDLPTDVELMAS</sequence>
<accession>A0A915KYA0</accession>
<reference evidence="2" key="1">
    <citation type="submission" date="2022-11" db="UniProtKB">
        <authorList>
            <consortium name="WormBaseParasite"/>
        </authorList>
    </citation>
    <scope>IDENTIFICATION</scope>
</reference>